<protein>
    <submittedName>
        <fullName evidence="1">Uncharacterized protein</fullName>
    </submittedName>
</protein>
<dbReference type="AlphaFoldDB" id="A0A8X6V9M4"/>
<gene>
    <name evidence="1" type="ORF">TNCV_4415771</name>
</gene>
<dbReference type="Proteomes" id="UP000887159">
    <property type="component" value="Unassembled WGS sequence"/>
</dbReference>
<reference evidence="1" key="1">
    <citation type="submission" date="2020-08" db="EMBL/GenBank/DDBJ databases">
        <title>Multicomponent nature underlies the extraordinary mechanical properties of spider dragline silk.</title>
        <authorList>
            <person name="Kono N."/>
            <person name="Nakamura H."/>
            <person name="Mori M."/>
            <person name="Yoshida Y."/>
            <person name="Ohtoshi R."/>
            <person name="Malay A.D."/>
            <person name="Moran D.A.P."/>
            <person name="Tomita M."/>
            <person name="Numata K."/>
            <person name="Arakawa K."/>
        </authorList>
    </citation>
    <scope>NUCLEOTIDE SEQUENCE</scope>
</reference>
<name>A0A8X6V9M4_TRICX</name>
<comment type="caution">
    <text evidence="1">The sequence shown here is derived from an EMBL/GenBank/DDBJ whole genome shotgun (WGS) entry which is preliminary data.</text>
</comment>
<accession>A0A8X6V9M4</accession>
<sequence length="87" mass="10064">MPTSDLERDRYSSPGVVIRESIRLNGRNELHVFHRGSVIRNRYCKEVILTHVRLFLGANGSDFVFMGVNTRPHQIADIQQLLENEFP</sequence>
<dbReference type="EMBL" id="BMAU01021244">
    <property type="protein sequence ID" value="GFY04489.1"/>
    <property type="molecule type" value="Genomic_DNA"/>
</dbReference>
<evidence type="ECO:0000313" key="1">
    <source>
        <dbReference type="EMBL" id="GFY04489.1"/>
    </source>
</evidence>
<proteinExistence type="predicted"/>
<organism evidence="1 2">
    <name type="scientific">Trichonephila clavipes</name>
    <name type="common">Golden silk orbweaver</name>
    <name type="synonym">Nephila clavipes</name>
    <dbReference type="NCBI Taxonomy" id="2585209"/>
    <lineage>
        <taxon>Eukaryota</taxon>
        <taxon>Metazoa</taxon>
        <taxon>Ecdysozoa</taxon>
        <taxon>Arthropoda</taxon>
        <taxon>Chelicerata</taxon>
        <taxon>Arachnida</taxon>
        <taxon>Araneae</taxon>
        <taxon>Araneomorphae</taxon>
        <taxon>Entelegynae</taxon>
        <taxon>Araneoidea</taxon>
        <taxon>Nephilidae</taxon>
        <taxon>Trichonephila</taxon>
    </lineage>
</organism>
<evidence type="ECO:0000313" key="2">
    <source>
        <dbReference type="Proteomes" id="UP000887159"/>
    </source>
</evidence>
<keyword evidence="2" id="KW-1185">Reference proteome</keyword>